<organism evidence="1 2">
    <name type="scientific">Acidithiobacillus caldus</name>
    <dbReference type="NCBI Taxonomy" id="33059"/>
    <lineage>
        <taxon>Bacteria</taxon>
        <taxon>Pseudomonadati</taxon>
        <taxon>Pseudomonadota</taxon>
        <taxon>Acidithiobacillia</taxon>
        <taxon>Acidithiobacillales</taxon>
        <taxon>Acidithiobacillaceae</taxon>
        <taxon>Acidithiobacillus</taxon>
    </lineage>
</organism>
<comment type="caution">
    <text evidence="1">The sequence shown here is derived from an EMBL/GenBank/DDBJ whole genome shotgun (WGS) entry which is preliminary data.</text>
</comment>
<name>A0A1E7YQV5_9PROT</name>
<proteinExistence type="predicted"/>
<dbReference type="Proteomes" id="UP000175616">
    <property type="component" value="Unassembled WGS sequence"/>
</dbReference>
<accession>A0A1E7YQV5</accession>
<reference evidence="1 2" key="1">
    <citation type="submission" date="2016-06" db="EMBL/GenBank/DDBJ databases">
        <title>Gene turnover analysis identifies the evolutionary adaptation of the extremophile Acidithiobacillus caldus.</title>
        <authorList>
            <person name="Zhang X."/>
        </authorList>
    </citation>
    <scope>NUCLEOTIDE SEQUENCE [LARGE SCALE GENOMIC DNA]</scope>
    <source>
        <strain evidence="1 2">DX</strain>
    </source>
</reference>
<protein>
    <submittedName>
        <fullName evidence="1">Uncharacterized protein</fullName>
    </submittedName>
</protein>
<evidence type="ECO:0000313" key="2">
    <source>
        <dbReference type="Proteomes" id="UP000175616"/>
    </source>
</evidence>
<gene>
    <name evidence="1" type="ORF">BAE27_01495</name>
</gene>
<dbReference type="EMBL" id="LZYE01000024">
    <property type="protein sequence ID" value="OFC38697.1"/>
    <property type="molecule type" value="Genomic_DNA"/>
</dbReference>
<evidence type="ECO:0000313" key="1">
    <source>
        <dbReference type="EMBL" id="OFC38697.1"/>
    </source>
</evidence>
<dbReference type="AlphaFoldDB" id="A0A1E7YQV5"/>
<sequence>MIYVSTSREYLKTFDALKKLLNRDGEELKFFNNFLLDERFLDSTILDTKYKLKFISKNQYKRTKDLGVVLESFDDNDLSLEVKFRNIGSLIVVIRNRFFHFKTGGWQHNIKLTDIGNTDEYFEIFNESFASFLSIIVLRSISYRYS</sequence>